<feature type="compositionally biased region" description="Polar residues" evidence="1">
    <location>
        <begin position="19"/>
        <end position="37"/>
    </location>
</feature>
<feature type="region of interest" description="Disordered" evidence="1">
    <location>
        <begin position="1"/>
        <end position="42"/>
    </location>
</feature>
<evidence type="ECO:0000256" key="1">
    <source>
        <dbReference type="SAM" id="MobiDB-lite"/>
    </source>
</evidence>
<organism evidence="2 3">
    <name type="scientific">Deinococcus radiopugnans</name>
    <dbReference type="NCBI Taxonomy" id="57497"/>
    <lineage>
        <taxon>Bacteria</taxon>
        <taxon>Thermotogati</taxon>
        <taxon>Deinococcota</taxon>
        <taxon>Deinococci</taxon>
        <taxon>Deinococcales</taxon>
        <taxon>Deinococcaceae</taxon>
        <taxon>Deinococcus</taxon>
    </lineage>
</organism>
<name>A0A0A7KIV3_9DEIO</name>
<reference evidence="3" key="1">
    <citation type="submission" date="2014-11" db="EMBL/GenBank/DDBJ databases">
        <title>Hymenobacter sp. DG25B genome submission.</title>
        <authorList>
            <person name="Jung H.-Y."/>
            <person name="Kim M.K."/>
            <person name="Srinivasan S."/>
            <person name="Lim S."/>
        </authorList>
    </citation>
    <scope>NUCLEOTIDE SEQUENCE [LARGE SCALE GENOMIC DNA]</scope>
    <source>
        <strain evidence="3">DY59</strain>
    </source>
</reference>
<dbReference type="AlphaFoldDB" id="A0A0A7KIV3"/>
<dbReference type="HOGENOM" id="CLU_1657964_0_0_0"/>
<dbReference type="KEGG" id="dsw:QR90_08690"/>
<proteinExistence type="predicted"/>
<gene>
    <name evidence="2" type="ORF">QR90_08690</name>
</gene>
<dbReference type="Proteomes" id="UP000030634">
    <property type="component" value="Chromosome"/>
</dbReference>
<evidence type="ECO:0000313" key="2">
    <source>
        <dbReference type="EMBL" id="AIZ45164.1"/>
    </source>
</evidence>
<dbReference type="EMBL" id="CP010028">
    <property type="protein sequence ID" value="AIZ45164.1"/>
    <property type="molecule type" value="Genomic_DNA"/>
</dbReference>
<accession>A0A0A7KIV3</accession>
<evidence type="ECO:0000313" key="3">
    <source>
        <dbReference type="Proteomes" id="UP000030634"/>
    </source>
</evidence>
<protein>
    <submittedName>
        <fullName evidence="2">Uncharacterized protein</fullName>
    </submittedName>
</protein>
<feature type="region of interest" description="Disordered" evidence="1">
    <location>
        <begin position="69"/>
        <end position="88"/>
    </location>
</feature>
<sequence length="159" mass="16786">MRSSTALRCAPRSEPAKACTSSMITNRRSANSRSTGTRRPISIASRLSGVVSSSSAGSARKCWRAAAPTPPCHLKARRPSRPARVTARSSWLFSRATRGLTYSAPTPPMPASRASTSITGRNAASVLPPAVGASTTTFSPARMGGMLTCWTGHRPCQRN</sequence>